<dbReference type="InterPro" id="IPR025394">
    <property type="entry name" value="DUF4127"/>
</dbReference>
<dbReference type="Proteomes" id="UP000606172">
    <property type="component" value="Unassembled WGS sequence"/>
</dbReference>
<sequence length="530" mass="55570">MTHVVLLPLDDRPVNTGNVADLAAAAGATLTLPPPGLLGPRGAASDLDAVAAWLVEAAKDADAVVVSVNQLVHGGYVPSRRTGEGIADWLPRLEVLRRLPAEMPVFAYAVLMRTKDQDDASTEPSYWDSHGRAFFRFSQELYRAEHPPAPGQDGVYGKAPLTRPPIAAPALPAGAAGGRGAGPLTTDGVERARAVLPEGDARDWVRRRLALHQLHLACVELAAEGVLDHFAVLAEDTTLESVSTSEREWLDVWITRFGAGDRVMCYPGADEAGAVFFGRALGLGRDLTAAVVCEVPVGLSAVAVYEDVPVGETVAAQVRAAGLRQVPEAEAADLVVAVHPPMGTGDGEMADRYFDACTPASPERLSAARRLADRVAGLVAAGRRVVVADVADANGSDPALVDALRERIALTDLAGYAGWNTAGNSIGSAVAQGCAALAGGPGSTAKAVAHRFLDDFAYQAGVRRAVINGDPDALAGLEERFAAFPEFAGAYRVRPGSVCLPWGRPFEVDFALEDVGDRDVEDKDLEGSQS</sequence>
<organism evidence="1 2">
    <name type="scientific">Sinosporangium siamense</name>
    <dbReference type="NCBI Taxonomy" id="1367973"/>
    <lineage>
        <taxon>Bacteria</taxon>
        <taxon>Bacillati</taxon>
        <taxon>Actinomycetota</taxon>
        <taxon>Actinomycetes</taxon>
        <taxon>Streptosporangiales</taxon>
        <taxon>Streptosporangiaceae</taxon>
        <taxon>Sinosporangium</taxon>
    </lineage>
</organism>
<reference evidence="1" key="1">
    <citation type="submission" date="2021-01" db="EMBL/GenBank/DDBJ databases">
        <title>Whole genome shotgun sequence of Sinosporangium siamense NBRC 109515.</title>
        <authorList>
            <person name="Komaki H."/>
            <person name="Tamura T."/>
        </authorList>
    </citation>
    <scope>NUCLEOTIDE SEQUENCE</scope>
    <source>
        <strain evidence="1">NBRC 109515</strain>
    </source>
</reference>
<accession>A0A919V705</accession>
<protein>
    <recommendedName>
        <fullName evidence="3">DUF4127 family protein</fullName>
    </recommendedName>
</protein>
<gene>
    <name evidence="1" type="ORF">Ssi02_18080</name>
</gene>
<dbReference type="RefSeq" id="WP_204023293.1">
    <property type="nucleotide sequence ID" value="NZ_BOOW01000010.1"/>
</dbReference>
<evidence type="ECO:0000313" key="1">
    <source>
        <dbReference type="EMBL" id="GII91577.1"/>
    </source>
</evidence>
<comment type="caution">
    <text evidence="1">The sequence shown here is derived from an EMBL/GenBank/DDBJ whole genome shotgun (WGS) entry which is preliminary data.</text>
</comment>
<dbReference type="EMBL" id="BOOW01000010">
    <property type="protein sequence ID" value="GII91577.1"/>
    <property type="molecule type" value="Genomic_DNA"/>
</dbReference>
<dbReference type="AlphaFoldDB" id="A0A919V705"/>
<evidence type="ECO:0000313" key="2">
    <source>
        <dbReference type="Proteomes" id="UP000606172"/>
    </source>
</evidence>
<name>A0A919V705_9ACTN</name>
<proteinExistence type="predicted"/>
<keyword evidence="2" id="KW-1185">Reference proteome</keyword>
<evidence type="ECO:0008006" key="3">
    <source>
        <dbReference type="Google" id="ProtNLM"/>
    </source>
</evidence>
<dbReference type="Pfam" id="PF13552">
    <property type="entry name" value="DUF4127"/>
    <property type="match status" value="2"/>
</dbReference>